<organism evidence="2 3">
    <name type="scientific">Uncinula necator</name>
    <name type="common">Grape powdery mildew</name>
    <dbReference type="NCBI Taxonomy" id="52586"/>
    <lineage>
        <taxon>Eukaryota</taxon>
        <taxon>Fungi</taxon>
        <taxon>Dikarya</taxon>
        <taxon>Ascomycota</taxon>
        <taxon>Pezizomycotina</taxon>
        <taxon>Leotiomycetes</taxon>
        <taxon>Erysiphales</taxon>
        <taxon>Erysiphaceae</taxon>
        <taxon>Erysiphe</taxon>
    </lineage>
</organism>
<reference evidence="2 3" key="1">
    <citation type="journal article" date="2014" name="BMC Genomics">
        <title>Adaptive genomic structural variation in the grape powdery mildew pathogen, Erysiphe necator.</title>
        <authorList>
            <person name="Jones L."/>
            <person name="Riaz S."/>
            <person name="Morales-Cruz A."/>
            <person name="Amrine K.C."/>
            <person name="McGuire B."/>
            <person name="Gubler W.D."/>
            <person name="Walker M.A."/>
            <person name="Cantu D."/>
        </authorList>
    </citation>
    <scope>NUCLEOTIDE SEQUENCE [LARGE SCALE GENOMIC DNA]</scope>
    <source>
        <strain evidence="3">c</strain>
    </source>
</reference>
<feature type="region of interest" description="Disordered" evidence="1">
    <location>
        <begin position="162"/>
        <end position="186"/>
    </location>
</feature>
<feature type="compositionally biased region" description="Polar residues" evidence="1">
    <location>
        <begin position="1"/>
        <end position="11"/>
    </location>
</feature>
<keyword evidence="3" id="KW-1185">Reference proteome</keyword>
<dbReference type="STRING" id="52586.A0A0B1PB29"/>
<feature type="region of interest" description="Disordered" evidence="1">
    <location>
        <begin position="1"/>
        <end position="83"/>
    </location>
</feature>
<gene>
    <name evidence="2" type="ORF">EV44_g3462</name>
</gene>
<feature type="region of interest" description="Disordered" evidence="1">
    <location>
        <begin position="531"/>
        <end position="552"/>
    </location>
</feature>
<protein>
    <submittedName>
        <fullName evidence="2">Putative eka-like protein</fullName>
    </submittedName>
</protein>
<name>A0A0B1PB29_UNCNE</name>
<dbReference type="HOGENOM" id="CLU_018153_0_2_1"/>
<comment type="caution">
    <text evidence="2">The sequence shown here is derived from an EMBL/GenBank/DDBJ whole genome shotgun (WGS) entry which is preliminary data.</text>
</comment>
<dbReference type="AlphaFoldDB" id="A0A0B1PB29"/>
<feature type="region of interest" description="Disordered" evidence="1">
    <location>
        <begin position="465"/>
        <end position="485"/>
    </location>
</feature>
<sequence>MTDSTEISQESLAPLTELSHQPPPILPIPPTPNSTPSTAPPPPPSNSIPTTKTTDGRPILRPVAPSKHPIPEKPPSNSSKNSDIANAFLPQVLTEIIATRQRRERAWQARLMICTTVISSIDNTLAIFTKDEEKEEIVVFKAYLNLAIANFAATDLSPPPPLVTLHSRPNKVNRNENSKEKSKDKKFVKDSNIDLPRFVENNDKSWATVARKGQKKARVVQNNNNNNNNIHVDTRNKEKQRVSHKDSSSASALDKRLFVRISQEHEWRKLSPAGIREVIVKKLLISPSLFGKIKPVNSGSALSPSNTEARETILKAGNGLFLSGAKLEPASNWIPILILTIPSTIRLEQGQIDVNNTLLADEIERVCSVRPAHLKLYGRNETSAPHRTWIAYFTKAPPGGFRAFDESGITRPFKKPQPLQFCKRCNGHHPAKNCSRAPSCDICGSTNDSGDTCMAATKCRNCGGPHRSDSRRSLARLTRSGAPSKEQMKVYRQVGNREYQAVLRAKAAEENAASSETVILNAPNSQISEVNSSAVSSHATPVDSSTCVASRL</sequence>
<feature type="region of interest" description="Disordered" evidence="1">
    <location>
        <begin position="213"/>
        <end position="249"/>
    </location>
</feature>
<dbReference type="Proteomes" id="UP000030854">
    <property type="component" value="Unassembled WGS sequence"/>
</dbReference>
<feature type="compositionally biased region" description="Pro residues" evidence="1">
    <location>
        <begin position="21"/>
        <end position="46"/>
    </location>
</feature>
<proteinExistence type="predicted"/>
<dbReference type="EMBL" id="JNVN01001202">
    <property type="protein sequence ID" value="KHJ33839.1"/>
    <property type="molecule type" value="Genomic_DNA"/>
</dbReference>
<feature type="compositionally biased region" description="Basic and acidic residues" evidence="1">
    <location>
        <begin position="232"/>
        <end position="249"/>
    </location>
</feature>
<evidence type="ECO:0000313" key="3">
    <source>
        <dbReference type="Proteomes" id="UP000030854"/>
    </source>
</evidence>
<evidence type="ECO:0000313" key="2">
    <source>
        <dbReference type="EMBL" id="KHJ33839.1"/>
    </source>
</evidence>
<accession>A0A0B1PB29</accession>
<evidence type="ECO:0000256" key="1">
    <source>
        <dbReference type="SAM" id="MobiDB-lite"/>
    </source>
</evidence>
<feature type="compositionally biased region" description="Basic and acidic residues" evidence="1">
    <location>
        <begin position="173"/>
        <end position="186"/>
    </location>
</feature>